<comment type="subunit">
    <text evidence="6">Part of the 30S ribosomal subunit. Contacts proteins S5 and S12.</text>
</comment>
<evidence type="ECO:0000256" key="5">
    <source>
        <dbReference type="ARBA" id="ARBA00035525"/>
    </source>
</evidence>
<evidence type="ECO:0000313" key="7">
    <source>
        <dbReference type="EMBL" id="QED23202.1"/>
    </source>
</evidence>
<keyword evidence="3" id="KW-0687">Ribonucleoprotein</keyword>
<evidence type="ECO:0000256" key="2">
    <source>
        <dbReference type="ARBA" id="ARBA00022980"/>
    </source>
</evidence>
<evidence type="ECO:0000256" key="4">
    <source>
        <dbReference type="ARBA" id="ARBA00035258"/>
    </source>
</evidence>
<name>A0A5B8XCZ9_9RICK</name>
<evidence type="ECO:0000313" key="8">
    <source>
        <dbReference type="Proteomes" id="UP000321934"/>
    </source>
</evidence>
<gene>
    <name evidence="7" type="ORF">Deia_00399</name>
</gene>
<dbReference type="GO" id="GO:0006412">
    <property type="term" value="P:translation"/>
    <property type="evidence" value="ECO:0007669"/>
    <property type="project" value="InterPro"/>
</dbReference>
<dbReference type="AlphaFoldDB" id="A0A5B8XCZ9"/>
<sequence>MSISDFVVRLKNHKSDAFSVCSVKNSNIVKASLDILIKSGFILWYKQSDNSRIIDVCINIDSDGKNPMMSAYAVTKPSKKIYKSVDQIRLMMKKIPFRLVVVSTSKGLLSGYDAIKMNIGGEILFVV</sequence>
<organism evidence="7 8">
    <name type="scientific">Candidatus Deianiraea vastatrix</name>
    <dbReference type="NCBI Taxonomy" id="2163644"/>
    <lineage>
        <taxon>Bacteria</taxon>
        <taxon>Pseudomonadati</taxon>
        <taxon>Pseudomonadota</taxon>
        <taxon>Alphaproteobacteria</taxon>
        <taxon>Rickettsiales</taxon>
        <taxon>Candidatus Deianiraeaceae</taxon>
        <taxon>Candidatus Deianiraea</taxon>
    </lineage>
</organism>
<comment type="similarity">
    <text evidence="1">Belongs to the universal ribosomal protein uS8 family.</text>
</comment>
<dbReference type="InterPro" id="IPR035987">
    <property type="entry name" value="Ribosomal_uS8_sf"/>
</dbReference>
<dbReference type="Pfam" id="PF00410">
    <property type="entry name" value="Ribosomal_S8"/>
    <property type="match status" value="1"/>
</dbReference>
<keyword evidence="2 7" id="KW-0689">Ribosomal protein</keyword>
<dbReference type="GO" id="GO:0003735">
    <property type="term" value="F:structural constituent of ribosome"/>
    <property type="evidence" value="ECO:0007669"/>
    <property type="project" value="InterPro"/>
</dbReference>
<dbReference type="GO" id="GO:0005840">
    <property type="term" value="C:ribosome"/>
    <property type="evidence" value="ECO:0007669"/>
    <property type="project" value="UniProtKB-KW"/>
</dbReference>
<evidence type="ECO:0000256" key="6">
    <source>
        <dbReference type="ARBA" id="ARBA00046740"/>
    </source>
</evidence>
<accession>A0A5B8XCZ9</accession>
<evidence type="ECO:0000256" key="1">
    <source>
        <dbReference type="ARBA" id="ARBA00006471"/>
    </source>
</evidence>
<proteinExistence type="inferred from homology"/>
<dbReference type="Proteomes" id="UP000321934">
    <property type="component" value="Chromosome"/>
</dbReference>
<dbReference type="SUPFAM" id="SSF56047">
    <property type="entry name" value="Ribosomal protein S8"/>
    <property type="match status" value="1"/>
</dbReference>
<dbReference type="EMBL" id="CP029077">
    <property type="protein sequence ID" value="QED23202.1"/>
    <property type="molecule type" value="Genomic_DNA"/>
</dbReference>
<evidence type="ECO:0000256" key="3">
    <source>
        <dbReference type="ARBA" id="ARBA00023274"/>
    </source>
</evidence>
<reference evidence="7 8" key="1">
    <citation type="journal article" date="2019" name="ISME J.">
        <title>Deianiraea, an extracellular bacterium associated with the ciliate Paramecium, suggests an alternative scenario for the evolution of Rickettsiales.</title>
        <authorList>
            <person name="Castelli M."/>
            <person name="Sabaneyeva E."/>
            <person name="Lanzoni O."/>
            <person name="Lebedeva N."/>
            <person name="Floriano A.M."/>
            <person name="Gaiarsa S."/>
            <person name="Benken K."/>
            <person name="Modeo L."/>
            <person name="Bandi C."/>
            <person name="Potekhin A."/>
            <person name="Sassera D."/>
            <person name="Petroni G."/>
        </authorList>
    </citation>
    <scope>NUCLEOTIDE SEQUENCE [LARGE SCALE GENOMIC DNA]</scope>
    <source>
        <strain evidence="7">CyL4-1</strain>
    </source>
</reference>
<dbReference type="GO" id="GO:1990904">
    <property type="term" value="C:ribonucleoprotein complex"/>
    <property type="evidence" value="ECO:0007669"/>
    <property type="project" value="UniProtKB-KW"/>
</dbReference>
<protein>
    <recommendedName>
        <fullName evidence="4">Small ribosomal subunit protein uS8</fullName>
    </recommendedName>
    <alternativeName>
        <fullName evidence="5">30S ribosomal protein S8</fullName>
    </alternativeName>
</protein>
<dbReference type="InterPro" id="IPR000630">
    <property type="entry name" value="Ribosomal_uS8"/>
</dbReference>
<keyword evidence="8" id="KW-1185">Reference proteome</keyword>
<dbReference type="Gene3D" id="3.30.1490.10">
    <property type="match status" value="1"/>
</dbReference>